<keyword evidence="1" id="KW-0238">DNA-binding</keyword>
<comment type="caution">
    <text evidence="4">The sequence shown here is derived from an EMBL/GenBank/DDBJ whole genome shotgun (WGS) entry which is preliminary data.</text>
</comment>
<dbReference type="SUPFAM" id="SSF56349">
    <property type="entry name" value="DNA breaking-rejoining enzymes"/>
    <property type="match status" value="1"/>
</dbReference>
<dbReference type="InterPro" id="IPR010998">
    <property type="entry name" value="Integrase_recombinase_N"/>
</dbReference>
<keyword evidence="5" id="KW-1185">Reference proteome</keyword>
<dbReference type="InterPro" id="IPR013762">
    <property type="entry name" value="Integrase-like_cat_sf"/>
</dbReference>
<dbReference type="PANTHER" id="PTHR30349">
    <property type="entry name" value="PHAGE INTEGRASE-RELATED"/>
    <property type="match status" value="1"/>
</dbReference>
<gene>
    <name evidence="4" type="ORF">OH806_06100</name>
</gene>
<name>A0ABT3HM23_9FLAO</name>
<dbReference type="Proteomes" id="UP001163719">
    <property type="component" value="Unassembled WGS sequence"/>
</dbReference>
<evidence type="ECO:0000313" key="4">
    <source>
        <dbReference type="EMBL" id="MCW3160836.1"/>
    </source>
</evidence>
<keyword evidence="2" id="KW-0233">DNA recombination</keyword>
<evidence type="ECO:0000256" key="2">
    <source>
        <dbReference type="ARBA" id="ARBA00023172"/>
    </source>
</evidence>
<dbReference type="InterPro" id="IPR025269">
    <property type="entry name" value="SAM-like_dom"/>
</dbReference>
<dbReference type="RefSeq" id="WP_264742781.1">
    <property type="nucleotide sequence ID" value="NZ_JAPDHV010000002.1"/>
</dbReference>
<evidence type="ECO:0000313" key="5">
    <source>
        <dbReference type="Proteomes" id="UP001163719"/>
    </source>
</evidence>
<sequence>MNFDFSLSGNGINKNIDLCIIDNRFERLTISTQLGIPKAEWDYEKQRPYNIYRKKNKLLNKKLDTIKVILSEYIESTILQKKKVTSKKIEDIINIICFQNNFENSEDSLLFYIDQYISTRYGIICSSTYKRYKVFYNLIERFEGFLQSKIKIDKIDNNFAKEFLLFGRNESYSEATIFRTLKFIRTILNFIEKQGKATSIRNFEFKKEKQEKELITLNEEELLRIKNTKVPETLQSSKDWLLISCYTGQRISDFMNFSKDKLLEIEGKLCINFTQQKTGKNIFLPLHPIVLEIINKNNNNFPKPLSPHVYNRNIKKIGKIAHIDTKIKARKRIGHRVKNLNIEKWEALTSHIGRRSFATNFYGKIPTSLLINATGHGTEKMFLNYINPIDKDQILGLGRYFEQTYNPKTR</sequence>
<reference evidence="4" key="1">
    <citation type="submission" date="2022-10" db="EMBL/GenBank/DDBJ databases">
        <title>Chryseobacterium babae sp. nov. isolated from the gut of the beetle Oryctes rhinoceros, and Chryseobacterium kimseyorum sp. nov., isolated from a stick insect rearing cage.</title>
        <authorList>
            <person name="Shelomi M."/>
            <person name="Han C.-J."/>
            <person name="Chen W.-M."/>
            <person name="Chen H.-K."/>
            <person name="Liaw S.-J."/>
            <person name="Muhle E."/>
            <person name="Clermont D."/>
        </authorList>
    </citation>
    <scope>NUCLEOTIDE SEQUENCE</scope>
    <source>
        <strain evidence="4">WLa1L2M3</strain>
    </source>
</reference>
<evidence type="ECO:0000259" key="3">
    <source>
        <dbReference type="Pfam" id="PF13102"/>
    </source>
</evidence>
<accession>A0ABT3HM23</accession>
<organism evidence="4 5">
    <name type="scientific">Chryseobacterium oryctis</name>
    <dbReference type="NCBI Taxonomy" id="2952618"/>
    <lineage>
        <taxon>Bacteria</taxon>
        <taxon>Pseudomonadati</taxon>
        <taxon>Bacteroidota</taxon>
        <taxon>Flavobacteriia</taxon>
        <taxon>Flavobacteriales</taxon>
        <taxon>Weeksellaceae</taxon>
        <taxon>Chryseobacterium group</taxon>
        <taxon>Chryseobacterium</taxon>
    </lineage>
</organism>
<dbReference type="Gene3D" id="1.10.443.10">
    <property type="entry name" value="Intergrase catalytic core"/>
    <property type="match status" value="1"/>
</dbReference>
<dbReference type="Pfam" id="PF13102">
    <property type="entry name" value="Phage_int_SAM_5"/>
    <property type="match status" value="1"/>
</dbReference>
<dbReference type="EMBL" id="JAPDHV010000002">
    <property type="protein sequence ID" value="MCW3160836.1"/>
    <property type="molecule type" value="Genomic_DNA"/>
</dbReference>
<feature type="domain" description="Phage integrase SAM-like" evidence="3">
    <location>
        <begin position="109"/>
        <end position="189"/>
    </location>
</feature>
<protein>
    <submittedName>
        <fullName evidence="4">Site-specific integrase</fullName>
    </submittedName>
</protein>
<dbReference type="PANTHER" id="PTHR30349:SF64">
    <property type="entry name" value="PROPHAGE INTEGRASE INTD-RELATED"/>
    <property type="match status" value="1"/>
</dbReference>
<proteinExistence type="predicted"/>
<evidence type="ECO:0000256" key="1">
    <source>
        <dbReference type="ARBA" id="ARBA00023125"/>
    </source>
</evidence>
<dbReference type="Gene3D" id="1.10.150.130">
    <property type="match status" value="1"/>
</dbReference>
<dbReference type="InterPro" id="IPR011010">
    <property type="entry name" value="DNA_brk_join_enz"/>
</dbReference>
<dbReference type="InterPro" id="IPR050090">
    <property type="entry name" value="Tyrosine_recombinase_XerCD"/>
</dbReference>